<evidence type="ECO:0000256" key="19">
    <source>
        <dbReference type="ARBA" id="ARBA00045741"/>
    </source>
</evidence>
<evidence type="ECO:0000256" key="5">
    <source>
        <dbReference type="ARBA" id="ARBA00015737"/>
    </source>
</evidence>
<keyword evidence="16" id="KW-0325">Glycoprotein</keyword>
<evidence type="ECO:0000256" key="7">
    <source>
        <dbReference type="ARBA" id="ARBA00022525"/>
    </source>
</evidence>
<dbReference type="InterPro" id="IPR000742">
    <property type="entry name" value="EGF"/>
</dbReference>
<dbReference type="PROSITE" id="PS01186">
    <property type="entry name" value="EGF_2"/>
    <property type="match status" value="2"/>
</dbReference>
<feature type="signal peptide" evidence="22">
    <location>
        <begin position="1"/>
        <end position="22"/>
    </location>
</feature>
<evidence type="ECO:0000256" key="20">
    <source>
        <dbReference type="ARBA" id="ARBA00046503"/>
    </source>
</evidence>
<keyword evidence="14" id="KW-0472">Membrane</keyword>
<dbReference type="InterPro" id="IPR018097">
    <property type="entry name" value="EGF_Ca-bd_CS"/>
</dbReference>
<feature type="domain" description="ZP" evidence="24">
    <location>
        <begin position="272"/>
        <end position="527"/>
    </location>
</feature>
<evidence type="ECO:0000256" key="2">
    <source>
        <dbReference type="ARBA" id="ARBA00004309"/>
    </source>
</evidence>
<keyword evidence="17" id="KW-0966">Cell projection</keyword>
<comment type="subunit">
    <text evidence="20">Homodimer that then polymerizes into long filaments. The filaments can additionally assemble laterally to form a sheet. The filaments consist of a zigzag-shaped backbone with laterally protruding arms which interact with bacterial adhesin fimH. Two fimH molecules can bind to a single UMOD monomer.</text>
</comment>
<feature type="chain" id="PRO_5045625647" description="Uromodulin" evidence="22">
    <location>
        <begin position="23"/>
        <end position="580"/>
    </location>
</feature>
<evidence type="ECO:0000313" key="25">
    <source>
        <dbReference type="Proteomes" id="UP001652642"/>
    </source>
</evidence>
<evidence type="ECO:0000256" key="18">
    <source>
        <dbReference type="ARBA" id="ARBA00023288"/>
    </source>
</evidence>
<evidence type="ECO:0000256" key="8">
    <source>
        <dbReference type="ARBA" id="ARBA00022536"/>
    </source>
</evidence>
<dbReference type="SMART" id="SM00179">
    <property type="entry name" value="EGF_CA"/>
    <property type="match status" value="2"/>
</dbReference>
<dbReference type="PANTHER" id="PTHR14002:SF40">
    <property type="entry name" value="UROMODULIN"/>
    <property type="match status" value="1"/>
</dbReference>
<dbReference type="InterPro" id="IPR017977">
    <property type="entry name" value="ZP_dom_CS"/>
</dbReference>
<evidence type="ECO:0000256" key="21">
    <source>
        <dbReference type="PROSITE-ProRule" id="PRU00076"/>
    </source>
</evidence>
<evidence type="ECO:0000256" key="15">
    <source>
        <dbReference type="ARBA" id="ARBA00023157"/>
    </source>
</evidence>
<evidence type="ECO:0000256" key="16">
    <source>
        <dbReference type="ARBA" id="ARBA00023180"/>
    </source>
</evidence>
<dbReference type="InterPro" id="IPR001507">
    <property type="entry name" value="ZP_dom"/>
</dbReference>
<dbReference type="SUPFAM" id="SSF57196">
    <property type="entry name" value="EGF/Laminin"/>
    <property type="match status" value="1"/>
</dbReference>
<keyword evidence="7" id="KW-0964">Secreted</keyword>
<evidence type="ECO:0000259" key="23">
    <source>
        <dbReference type="PROSITE" id="PS50026"/>
    </source>
</evidence>
<evidence type="ECO:0000256" key="10">
    <source>
        <dbReference type="ARBA" id="ARBA00022622"/>
    </source>
</evidence>
<dbReference type="Pfam" id="PF00100">
    <property type="entry name" value="Zona_pellucida"/>
    <property type="match status" value="1"/>
</dbReference>
<proteinExistence type="predicted"/>
<dbReference type="InterPro" id="IPR024731">
    <property type="entry name" value="NELL2-like_EGF"/>
</dbReference>
<evidence type="ECO:0000256" key="6">
    <source>
        <dbReference type="ARBA" id="ARBA00022475"/>
    </source>
</evidence>
<evidence type="ECO:0000313" key="26">
    <source>
        <dbReference type="RefSeq" id="XP_072838904.1"/>
    </source>
</evidence>
<dbReference type="InterPro" id="IPR000152">
    <property type="entry name" value="EGF-type_Asp/Asn_hydroxyl_site"/>
</dbReference>
<dbReference type="SMART" id="SM00181">
    <property type="entry name" value="EGF"/>
    <property type="match status" value="2"/>
</dbReference>
<dbReference type="PANTHER" id="PTHR14002">
    <property type="entry name" value="ENDOGLIN/TGF-BETA RECEPTOR TYPE III"/>
    <property type="match status" value="1"/>
</dbReference>
<dbReference type="GeneID" id="110070686"/>
<dbReference type="Proteomes" id="UP001652642">
    <property type="component" value="Chromosome 13"/>
</dbReference>
<dbReference type="Pfam" id="PF12947">
    <property type="entry name" value="EGF_3"/>
    <property type="match status" value="1"/>
</dbReference>
<dbReference type="InterPro" id="IPR042235">
    <property type="entry name" value="ZP-C_dom"/>
</dbReference>
<dbReference type="InterPro" id="IPR048290">
    <property type="entry name" value="ZP_chr"/>
</dbReference>
<accession>A0ABM5F0H1</accession>
<protein>
    <recommendedName>
        <fullName evidence="5">Uromodulin</fullName>
    </recommendedName>
</protein>
<evidence type="ECO:0000259" key="24">
    <source>
        <dbReference type="PROSITE" id="PS51034"/>
    </source>
</evidence>
<dbReference type="PROSITE" id="PS01187">
    <property type="entry name" value="EGF_CA"/>
    <property type="match status" value="1"/>
</dbReference>
<keyword evidence="8 21" id="KW-0245">EGF-like domain</keyword>
<keyword evidence="25" id="KW-1185">Reference proteome</keyword>
<dbReference type="CDD" id="cd00053">
    <property type="entry name" value="EGF"/>
    <property type="match status" value="1"/>
</dbReference>
<name>A0ABM5F0H1_9SAUR</name>
<dbReference type="Pfam" id="PF07645">
    <property type="entry name" value="EGF_CA"/>
    <property type="match status" value="1"/>
</dbReference>
<gene>
    <name evidence="26" type="primary">UMOD</name>
</gene>
<keyword evidence="11 22" id="KW-0732">Signal</keyword>
<dbReference type="Pfam" id="PF23283">
    <property type="entry name" value="D8C_UMOD"/>
    <property type="match status" value="1"/>
</dbReference>
<dbReference type="RefSeq" id="XP_072838904.1">
    <property type="nucleotide sequence ID" value="XM_072982803.1"/>
</dbReference>
<comment type="caution">
    <text evidence="21">Lacks conserved residue(s) required for the propagation of feature annotation.</text>
</comment>
<keyword evidence="9" id="KW-0399">Innate immunity</keyword>
<dbReference type="CDD" id="cd00054">
    <property type="entry name" value="EGF_CA"/>
    <property type="match status" value="1"/>
</dbReference>
<evidence type="ECO:0000256" key="1">
    <source>
        <dbReference type="ARBA" id="ARBA00004303"/>
    </source>
</evidence>
<keyword evidence="13" id="KW-0391">Immunity</keyword>
<comment type="subcellular location">
    <subcellularLocation>
        <location evidence="1">Apical cell membrane</location>
        <topology evidence="1">Lipid-anchor</topology>
        <topology evidence="1">GPI-anchor</topology>
    </subcellularLocation>
    <subcellularLocation>
        <location evidence="3">Basolateral cell membrane</location>
        <topology evidence="3">Lipid-anchor</topology>
        <topology evidence="3">GPI-anchor</topology>
    </subcellularLocation>
    <subcellularLocation>
        <location evidence="2">Cell projection</location>
        <location evidence="2">Cilium membrane</location>
    </subcellularLocation>
    <subcellularLocation>
        <location evidence="4">Secreted</location>
    </subcellularLocation>
</comment>
<dbReference type="PROSITE" id="PS00010">
    <property type="entry name" value="ASX_HYDROXYL"/>
    <property type="match status" value="1"/>
</dbReference>
<dbReference type="PROSITE" id="PS51034">
    <property type="entry name" value="ZP_2"/>
    <property type="match status" value="1"/>
</dbReference>
<dbReference type="PROSITE" id="PS00682">
    <property type="entry name" value="ZP_1"/>
    <property type="match status" value="1"/>
</dbReference>
<comment type="function">
    <text evidence="19">Functions in biogenesis and organization of the apical membrane of epithelial cells of the thick ascending limb of Henle's loop (TALH), where it promotes formation of complex filamentous gel-like structure that may play a role in the water barrier permeability. May serve as a receptor for binding and endocytosis of cytokines (IL-1, IL-2) and TNF. Facilitates neutrophil migration across renal epithelia.</text>
</comment>
<organism evidence="25 26">
    <name type="scientific">Pogona vitticeps</name>
    <name type="common">central bearded dragon</name>
    <dbReference type="NCBI Taxonomy" id="103695"/>
    <lineage>
        <taxon>Eukaryota</taxon>
        <taxon>Metazoa</taxon>
        <taxon>Chordata</taxon>
        <taxon>Craniata</taxon>
        <taxon>Vertebrata</taxon>
        <taxon>Euteleostomi</taxon>
        <taxon>Lepidosauria</taxon>
        <taxon>Squamata</taxon>
        <taxon>Bifurcata</taxon>
        <taxon>Unidentata</taxon>
        <taxon>Episquamata</taxon>
        <taxon>Toxicofera</taxon>
        <taxon>Iguania</taxon>
        <taxon>Acrodonta</taxon>
        <taxon>Agamidae</taxon>
        <taxon>Amphibolurinae</taxon>
        <taxon>Pogona</taxon>
    </lineage>
</organism>
<evidence type="ECO:0000256" key="3">
    <source>
        <dbReference type="ARBA" id="ARBA00004539"/>
    </source>
</evidence>
<dbReference type="Gene3D" id="2.60.40.4100">
    <property type="entry name" value="Zona pellucida, ZP-C domain"/>
    <property type="match status" value="1"/>
</dbReference>
<evidence type="ECO:0000256" key="11">
    <source>
        <dbReference type="ARBA" id="ARBA00022729"/>
    </source>
</evidence>
<sequence length="580" mass="63888">MQRLWINRFLFLLLATEYCSDCHPNATCKEHGGLHHCVCQDGFTGDGTNCSDIDECSSHDLNRCHPLAKCINHGGSYSCLCPEGYEGDGYHCRAVASFAEGCVQASGSRNCSDPCVTHTVLDQPWRSTSYRSGSNCDQDKIGWFQFVGSGGRRMPETCVPVSKCNTVASMWLNGTHPTRDNEIVRRTACADWGGNCCYWSITVEVKACPGGYYVYNFDGTPACTLGYCTDPNFTENPCPPCKREEECRLVDGKWSCYNSQEPDISSLEPQLECGAKEIKVSIEKDVLSELGFPSVIMYLKDYRCSGFEEEENKTMVSVVTPAQADRCGTQLTKNETHATYSNTLYLADKTIIRENEIKINFHCSYPLDMEISLETAIQPIVSSINISIGGAGEFIIKMALYRDSNYTSPYEGSKAILSTEDYLYVGVMIASGDTAQFVLRMENCFATPTESASDPLKYYIIQNSCPNTQDSTITVPENGVGSQGMFSLQVFKFVGNHNLVHLHCEIRLCDNSTEGCQPSCSGVGNRRAAGTGYSLHVGPIARKGFETFLVAAAPASHGLQDMWKIVLVPVLMGFFLHPLA</sequence>
<dbReference type="PROSITE" id="PS50026">
    <property type="entry name" value="EGF_3"/>
    <property type="match status" value="2"/>
</dbReference>
<evidence type="ECO:0000256" key="13">
    <source>
        <dbReference type="ARBA" id="ARBA00022859"/>
    </source>
</evidence>
<evidence type="ECO:0000256" key="14">
    <source>
        <dbReference type="ARBA" id="ARBA00023136"/>
    </source>
</evidence>
<dbReference type="InterPro" id="IPR001881">
    <property type="entry name" value="EGF-like_Ca-bd_dom"/>
</dbReference>
<keyword evidence="6" id="KW-1003">Cell membrane</keyword>
<dbReference type="InterPro" id="IPR057774">
    <property type="entry name" value="D8C_UMOD/GP2/OIT3-like"/>
</dbReference>
<dbReference type="SMART" id="SM00241">
    <property type="entry name" value="ZP"/>
    <property type="match status" value="1"/>
</dbReference>
<dbReference type="InterPro" id="IPR049883">
    <property type="entry name" value="NOTCH1_EGF-like"/>
</dbReference>
<dbReference type="InterPro" id="IPR055355">
    <property type="entry name" value="ZP-C"/>
</dbReference>
<evidence type="ECO:0000256" key="17">
    <source>
        <dbReference type="ARBA" id="ARBA00023273"/>
    </source>
</evidence>
<keyword evidence="15" id="KW-1015">Disulfide bond</keyword>
<dbReference type="Gene3D" id="2.10.25.10">
    <property type="entry name" value="Laminin"/>
    <property type="match status" value="2"/>
</dbReference>
<evidence type="ECO:0000256" key="22">
    <source>
        <dbReference type="SAM" id="SignalP"/>
    </source>
</evidence>
<dbReference type="Gene3D" id="2.60.40.3210">
    <property type="entry name" value="Zona pellucida, ZP-N domain"/>
    <property type="match status" value="1"/>
</dbReference>
<keyword evidence="12" id="KW-0677">Repeat</keyword>
<dbReference type="InterPro" id="IPR055356">
    <property type="entry name" value="ZP-N"/>
</dbReference>
<reference evidence="26" key="1">
    <citation type="submission" date="2025-08" db="UniProtKB">
        <authorList>
            <consortium name="RefSeq"/>
        </authorList>
    </citation>
    <scope>IDENTIFICATION</scope>
</reference>
<feature type="domain" description="EGF-like" evidence="23">
    <location>
        <begin position="15"/>
        <end position="51"/>
    </location>
</feature>
<evidence type="ECO:0000256" key="12">
    <source>
        <dbReference type="ARBA" id="ARBA00022737"/>
    </source>
</evidence>
<keyword evidence="10" id="KW-0336">GPI-anchor</keyword>
<evidence type="ECO:0000256" key="9">
    <source>
        <dbReference type="ARBA" id="ARBA00022588"/>
    </source>
</evidence>
<keyword evidence="18" id="KW-0449">Lipoprotein</keyword>
<dbReference type="PRINTS" id="PR00023">
    <property type="entry name" value="ZPELLUCIDA"/>
</dbReference>
<feature type="domain" description="EGF-like" evidence="23">
    <location>
        <begin position="52"/>
        <end position="93"/>
    </location>
</feature>
<dbReference type="Pfam" id="PF23344">
    <property type="entry name" value="ZP-N"/>
    <property type="match status" value="1"/>
</dbReference>
<evidence type="ECO:0000256" key="4">
    <source>
        <dbReference type="ARBA" id="ARBA00004613"/>
    </source>
</evidence>